<dbReference type="AlphaFoldDB" id="A0A6F8XXY5"/>
<protein>
    <submittedName>
        <fullName evidence="2">Lipoprotein</fullName>
    </submittedName>
</protein>
<dbReference type="PANTHER" id="PTHR21325:SF31">
    <property type="entry name" value="GH22081P-RELATED"/>
    <property type="match status" value="1"/>
</dbReference>
<name>A0A6F8XXY5_9ACTN</name>
<dbReference type="KEGG" id="pfla:Pflav_051240"/>
<dbReference type="RefSeq" id="WP_173038408.1">
    <property type="nucleotide sequence ID" value="NZ_AP022870.1"/>
</dbReference>
<dbReference type="PROSITE" id="PS51257">
    <property type="entry name" value="PROKAR_LIPOPROTEIN"/>
    <property type="match status" value="1"/>
</dbReference>
<dbReference type="PANTHER" id="PTHR21325">
    <property type="entry name" value="PHOSPHOLIPASE B, PLB1"/>
    <property type="match status" value="1"/>
</dbReference>
<evidence type="ECO:0000313" key="2">
    <source>
        <dbReference type="EMBL" id="BCB78714.1"/>
    </source>
</evidence>
<sequence>MRRRWTTALFALAAILALACEEGSAGGRADRTPGPINSSLPSSMAALGDSITTAHGACITFTRCKRQSWSTGDSGLVDSHYRRLLARNRAIKDNAHNFAEPGARVADLPGQAQKAVDANVEYVTILIGANDVCRSSVEEMTPVEDFRRELDTSLDILKGGLPKARVLVVSIPDLNRLWVIAHRENQAVRAWARNGTCPPLLANPSSEARPDVERRAAVAERVNEYNAQLAAACKAYGRQCLYDGGAAHRVQFHTFQINRRDWFHPSSEGQETLAEVTFPRRFAV</sequence>
<dbReference type="GO" id="GO:0004620">
    <property type="term" value="F:phospholipase activity"/>
    <property type="evidence" value="ECO:0007669"/>
    <property type="project" value="InterPro"/>
</dbReference>
<feature type="signal peptide" evidence="1">
    <location>
        <begin position="1"/>
        <end position="19"/>
    </location>
</feature>
<keyword evidence="3" id="KW-1185">Reference proteome</keyword>
<dbReference type="SUPFAM" id="SSF52266">
    <property type="entry name" value="SGNH hydrolase"/>
    <property type="match status" value="1"/>
</dbReference>
<dbReference type="InterPro" id="IPR038885">
    <property type="entry name" value="PLB1"/>
</dbReference>
<dbReference type="EMBL" id="AP022870">
    <property type="protein sequence ID" value="BCB78714.1"/>
    <property type="molecule type" value="Genomic_DNA"/>
</dbReference>
<reference evidence="2 3" key="1">
    <citation type="submission" date="2020-03" db="EMBL/GenBank/DDBJ databases">
        <title>Whole genome shotgun sequence of Phytohabitans flavus NBRC 107702.</title>
        <authorList>
            <person name="Komaki H."/>
            <person name="Tamura T."/>
        </authorList>
    </citation>
    <scope>NUCLEOTIDE SEQUENCE [LARGE SCALE GENOMIC DNA]</scope>
    <source>
        <strain evidence="2 3">NBRC 107702</strain>
    </source>
</reference>
<dbReference type="Gene3D" id="3.40.50.1110">
    <property type="entry name" value="SGNH hydrolase"/>
    <property type="match status" value="1"/>
</dbReference>
<evidence type="ECO:0000313" key="3">
    <source>
        <dbReference type="Proteomes" id="UP000502508"/>
    </source>
</evidence>
<dbReference type="InterPro" id="IPR001087">
    <property type="entry name" value="GDSL"/>
</dbReference>
<proteinExistence type="predicted"/>
<dbReference type="Pfam" id="PF00657">
    <property type="entry name" value="Lipase_GDSL"/>
    <property type="match status" value="1"/>
</dbReference>
<dbReference type="InterPro" id="IPR036514">
    <property type="entry name" value="SGNH_hydro_sf"/>
</dbReference>
<gene>
    <name evidence="2" type="ORF">Pflav_051240</name>
</gene>
<organism evidence="2 3">
    <name type="scientific">Phytohabitans flavus</name>
    <dbReference type="NCBI Taxonomy" id="1076124"/>
    <lineage>
        <taxon>Bacteria</taxon>
        <taxon>Bacillati</taxon>
        <taxon>Actinomycetota</taxon>
        <taxon>Actinomycetes</taxon>
        <taxon>Micromonosporales</taxon>
        <taxon>Micromonosporaceae</taxon>
    </lineage>
</organism>
<dbReference type="Proteomes" id="UP000502508">
    <property type="component" value="Chromosome"/>
</dbReference>
<keyword evidence="2" id="KW-0449">Lipoprotein</keyword>
<accession>A0A6F8XXY5</accession>
<reference evidence="2 3" key="2">
    <citation type="submission" date="2020-03" db="EMBL/GenBank/DDBJ databases">
        <authorList>
            <person name="Ichikawa N."/>
            <person name="Kimura A."/>
            <person name="Kitahashi Y."/>
            <person name="Uohara A."/>
        </authorList>
    </citation>
    <scope>NUCLEOTIDE SEQUENCE [LARGE SCALE GENOMIC DNA]</scope>
    <source>
        <strain evidence="2 3">NBRC 107702</strain>
    </source>
</reference>
<feature type="chain" id="PRO_5026053773" evidence="1">
    <location>
        <begin position="20"/>
        <end position="284"/>
    </location>
</feature>
<evidence type="ECO:0000256" key="1">
    <source>
        <dbReference type="SAM" id="SignalP"/>
    </source>
</evidence>
<keyword evidence="1" id="KW-0732">Signal</keyword>